<reference evidence="2" key="1">
    <citation type="submission" date="2021-04" db="EMBL/GenBank/DDBJ databases">
        <title>Phylogenetic analysis of Acidobacteriaceae.</title>
        <authorList>
            <person name="Qiu L."/>
            <person name="Zhang Q."/>
        </authorList>
    </citation>
    <scope>NUCLEOTIDE SEQUENCE</scope>
    <source>
        <strain evidence="2">DSM 25168</strain>
    </source>
</reference>
<dbReference type="EMBL" id="CP093313">
    <property type="protein sequence ID" value="UWZ83461.1"/>
    <property type="molecule type" value="Genomic_DNA"/>
</dbReference>
<dbReference type="KEGG" id="orp:MOP44_23200"/>
<protein>
    <submittedName>
        <fullName evidence="2">Uncharacterized protein</fullName>
    </submittedName>
</protein>
<feature type="compositionally biased region" description="Polar residues" evidence="1">
    <location>
        <begin position="16"/>
        <end position="27"/>
    </location>
</feature>
<sequence length="66" mass="7513">MTENMKAIPPKRPSKETPTVIDNTTDPQEQRHEKMERMADRAAHKANKTQQDFDEGANQFSNIGSN</sequence>
<organism evidence="2 3">
    <name type="scientific">Occallatibacter riparius</name>
    <dbReference type="NCBI Taxonomy" id="1002689"/>
    <lineage>
        <taxon>Bacteria</taxon>
        <taxon>Pseudomonadati</taxon>
        <taxon>Acidobacteriota</taxon>
        <taxon>Terriglobia</taxon>
        <taxon>Terriglobales</taxon>
        <taxon>Acidobacteriaceae</taxon>
        <taxon>Occallatibacter</taxon>
    </lineage>
</organism>
<gene>
    <name evidence="2" type="ORF">MOP44_23200</name>
</gene>
<dbReference type="RefSeq" id="WP_260792796.1">
    <property type="nucleotide sequence ID" value="NZ_CP093313.1"/>
</dbReference>
<accession>A0A9J7BQU3</accession>
<name>A0A9J7BQU3_9BACT</name>
<feature type="compositionally biased region" description="Basic and acidic residues" evidence="1">
    <location>
        <begin position="28"/>
        <end position="43"/>
    </location>
</feature>
<keyword evidence="3" id="KW-1185">Reference proteome</keyword>
<dbReference type="Proteomes" id="UP001059380">
    <property type="component" value="Chromosome"/>
</dbReference>
<proteinExistence type="predicted"/>
<evidence type="ECO:0000313" key="3">
    <source>
        <dbReference type="Proteomes" id="UP001059380"/>
    </source>
</evidence>
<feature type="region of interest" description="Disordered" evidence="1">
    <location>
        <begin position="1"/>
        <end position="66"/>
    </location>
</feature>
<evidence type="ECO:0000313" key="2">
    <source>
        <dbReference type="EMBL" id="UWZ83461.1"/>
    </source>
</evidence>
<evidence type="ECO:0000256" key="1">
    <source>
        <dbReference type="SAM" id="MobiDB-lite"/>
    </source>
</evidence>
<dbReference type="AlphaFoldDB" id="A0A9J7BQU3"/>